<evidence type="ECO:0000256" key="1">
    <source>
        <dbReference type="SAM" id="MobiDB-lite"/>
    </source>
</evidence>
<proteinExistence type="predicted"/>
<sequence length="135" mass="14349">MAAEGKVGGQTFQDVNQTAHPLNEADPKIPSLITDRIADKAAKNPGKLYPNGNMKDAHAEIGVIQQAYSSGKTAGADMSMTVAGKDVCGFCKCDIAAAAEKAELKSLTVRAIDDKTGLPKSYYWESGMKSIKEKK</sequence>
<keyword evidence="4" id="KW-1185">Reference proteome</keyword>
<name>A0A1V2JN67_PSEAZ</name>
<dbReference type="InterPro" id="IPR057580">
    <property type="entry name" value="Deam_C"/>
</dbReference>
<gene>
    <name evidence="3" type="ORF">BLL37_07880</name>
</gene>
<evidence type="ECO:0000313" key="3">
    <source>
        <dbReference type="EMBL" id="ONH46779.1"/>
    </source>
</evidence>
<dbReference type="Pfam" id="PF24241">
    <property type="entry name" value="Deam_C"/>
    <property type="match status" value="1"/>
</dbReference>
<feature type="compositionally biased region" description="Polar residues" evidence="1">
    <location>
        <begin position="10"/>
        <end position="20"/>
    </location>
</feature>
<evidence type="ECO:0000313" key="4">
    <source>
        <dbReference type="Proteomes" id="UP000188559"/>
    </source>
</evidence>
<evidence type="ECO:0000259" key="2">
    <source>
        <dbReference type="Pfam" id="PF24241"/>
    </source>
</evidence>
<protein>
    <recommendedName>
        <fullName evidence="2">Putative cytidine deaminase C-terminal domain-containing protein</fullName>
    </recommendedName>
</protein>
<dbReference type="EMBL" id="MNPV01000002">
    <property type="protein sequence ID" value="ONH46779.1"/>
    <property type="molecule type" value="Genomic_DNA"/>
</dbReference>
<dbReference type="Proteomes" id="UP000188559">
    <property type="component" value="Unassembled WGS sequence"/>
</dbReference>
<comment type="caution">
    <text evidence="3">The sequence shown here is derived from an EMBL/GenBank/DDBJ whole genome shotgun (WGS) entry which is preliminary data.</text>
</comment>
<reference evidence="3 4" key="1">
    <citation type="submission" date="2016-10" db="EMBL/GenBank/DDBJ databases">
        <title>Pseudomonas lactis sp. nov. and Pseudomonas paralactis sp. nov., isolated from bovine raw milk.</title>
        <authorList>
            <person name="Von Neubeck M."/>
            <person name="Huptas C."/>
            <person name="Glueck C."/>
            <person name="Krewinkel M."/>
            <person name="Stoeckel M."/>
            <person name="Stressler T."/>
            <person name="Fischer L."/>
            <person name="Hinrichs J."/>
            <person name="Scherer S."/>
            <person name="Wenning M."/>
        </authorList>
    </citation>
    <scope>NUCLEOTIDE SEQUENCE [LARGE SCALE GENOMIC DNA]</scope>
    <source>
        <strain evidence="3 4">DSM 18862</strain>
    </source>
</reference>
<organism evidence="3 4">
    <name type="scientific">Pseudomonas azotoformans</name>
    <dbReference type="NCBI Taxonomy" id="47878"/>
    <lineage>
        <taxon>Bacteria</taxon>
        <taxon>Pseudomonadati</taxon>
        <taxon>Pseudomonadota</taxon>
        <taxon>Gammaproteobacteria</taxon>
        <taxon>Pseudomonadales</taxon>
        <taxon>Pseudomonadaceae</taxon>
        <taxon>Pseudomonas</taxon>
    </lineage>
</organism>
<dbReference type="OrthoDB" id="2664633at2"/>
<feature type="region of interest" description="Disordered" evidence="1">
    <location>
        <begin position="1"/>
        <end position="30"/>
    </location>
</feature>
<feature type="domain" description="Putative cytidine deaminase C-terminal" evidence="2">
    <location>
        <begin position="3"/>
        <end position="135"/>
    </location>
</feature>
<accession>A0A1V2JN67</accession>
<dbReference type="AlphaFoldDB" id="A0A1V2JN67"/>